<protein>
    <submittedName>
        <fullName evidence="3">Alpha/beta fold hydrolase</fullName>
    </submittedName>
</protein>
<reference evidence="3" key="1">
    <citation type="submission" date="2021-01" db="EMBL/GenBank/DDBJ databases">
        <title>Modified the classification status of verrucomicrobia.</title>
        <authorList>
            <person name="Feng X."/>
        </authorList>
    </citation>
    <scope>NUCLEOTIDE SEQUENCE</scope>
    <source>
        <strain evidence="3">_KCTC 22039</strain>
    </source>
</reference>
<dbReference type="Proteomes" id="UP000624703">
    <property type="component" value="Unassembled WGS sequence"/>
</dbReference>
<keyword evidence="4" id="KW-1185">Reference proteome</keyword>
<dbReference type="EMBL" id="JAENIM010000009">
    <property type="protein sequence ID" value="MBK1789788.1"/>
    <property type="molecule type" value="Genomic_DNA"/>
</dbReference>
<dbReference type="PANTHER" id="PTHR42916:SF1">
    <property type="entry name" value="PROTEIN PHYLLO, CHLOROPLASTIC"/>
    <property type="match status" value="1"/>
</dbReference>
<dbReference type="RefSeq" id="WP_200309830.1">
    <property type="nucleotide sequence ID" value="NZ_JAENIM010000009.1"/>
</dbReference>
<organism evidence="3 4">
    <name type="scientific">Persicirhabdus sediminis</name>
    <dbReference type="NCBI Taxonomy" id="454144"/>
    <lineage>
        <taxon>Bacteria</taxon>
        <taxon>Pseudomonadati</taxon>
        <taxon>Verrucomicrobiota</taxon>
        <taxon>Verrucomicrobiia</taxon>
        <taxon>Verrucomicrobiales</taxon>
        <taxon>Verrucomicrobiaceae</taxon>
        <taxon>Persicirhabdus</taxon>
    </lineage>
</organism>
<dbReference type="Gene3D" id="3.40.50.1820">
    <property type="entry name" value="alpha/beta hydrolase"/>
    <property type="match status" value="1"/>
</dbReference>
<dbReference type="GO" id="GO:0016787">
    <property type="term" value="F:hydrolase activity"/>
    <property type="evidence" value="ECO:0007669"/>
    <property type="project" value="UniProtKB-KW"/>
</dbReference>
<dbReference type="SUPFAM" id="SSF53474">
    <property type="entry name" value="alpha/beta-Hydrolases"/>
    <property type="match status" value="1"/>
</dbReference>
<evidence type="ECO:0000256" key="1">
    <source>
        <dbReference type="ARBA" id="ARBA00023239"/>
    </source>
</evidence>
<dbReference type="InterPro" id="IPR029058">
    <property type="entry name" value="AB_hydrolase_fold"/>
</dbReference>
<comment type="caution">
    <text evidence="3">The sequence shown here is derived from an EMBL/GenBank/DDBJ whole genome shotgun (WGS) entry which is preliminary data.</text>
</comment>
<proteinExistence type="predicted"/>
<gene>
    <name evidence="3" type="ORF">JIN82_01330</name>
</gene>
<dbReference type="AlphaFoldDB" id="A0A8J7MB43"/>
<name>A0A8J7MB43_9BACT</name>
<dbReference type="Pfam" id="PF12697">
    <property type="entry name" value="Abhydrolase_6"/>
    <property type="match status" value="1"/>
</dbReference>
<keyword evidence="3" id="KW-0378">Hydrolase</keyword>
<dbReference type="InterPro" id="IPR000073">
    <property type="entry name" value="AB_hydrolase_1"/>
</dbReference>
<sequence>MIWSLHGAVGHESDLRNFANAMHESAPAKLDVRRLKLWQYLACCPMPLKKFATQLSADVARMDNSPQLMGYSLGGRLALHALLDSPDLWQSAVIVSAHTGLSDPAARLERQKTDAEWASKALRSEWGEFLAEWQNQSVLAGVELPDRYRLKAERNEIARSFMDWSLGAQDDLLERLGDLQMPILWVVGDRDEKFLRVAEKACAALPNGQLEIVADCGHRVPWEQAEIFHKLAGDFFQTTKSQT</sequence>
<evidence type="ECO:0000313" key="3">
    <source>
        <dbReference type="EMBL" id="MBK1789788.1"/>
    </source>
</evidence>
<evidence type="ECO:0000259" key="2">
    <source>
        <dbReference type="Pfam" id="PF12697"/>
    </source>
</evidence>
<evidence type="ECO:0000313" key="4">
    <source>
        <dbReference type="Proteomes" id="UP000624703"/>
    </source>
</evidence>
<feature type="domain" description="AB hydrolase-1" evidence="2">
    <location>
        <begin position="59"/>
        <end position="227"/>
    </location>
</feature>
<dbReference type="PANTHER" id="PTHR42916">
    <property type="entry name" value="2-SUCCINYL-5-ENOLPYRUVYL-6-HYDROXY-3-CYCLOHEXENE-1-CARBOXYLATE SYNTHASE"/>
    <property type="match status" value="1"/>
</dbReference>
<accession>A0A8J7MB43</accession>
<dbReference type="GO" id="GO:0016829">
    <property type="term" value="F:lyase activity"/>
    <property type="evidence" value="ECO:0007669"/>
    <property type="project" value="UniProtKB-KW"/>
</dbReference>
<keyword evidence="1" id="KW-0456">Lyase</keyword>